<feature type="domain" description="UPF0033" evidence="1">
    <location>
        <begin position="5"/>
        <end position="73"/>
    </location>
</feature>
<proteinExistence type="predicted"/>
<name>A0A328C3Z6_9PAST</name>
<dbReference type="CDD" id="cd00291">
    <property type="entry name" value="SirA_YedF_YeeD"/>
    <property type="match status" value="1"/>
</dbReference>
<sequence length="74" mass="8724">MNYLLDLSNYRCPIPLLMAKRAIEKLHRNEQLDIILNSESLLQDFFLLCHTHQCQIHINENTSNNLMSLTIKKN</sequence>
<dbReference type="Gene3D" id="3.30.110.40">
    <property type="entry name" value="TusA-like domain"/>
    <property type="match status" value="1"/>
</dbReference>
<gene>
    <name evidence="2" type="ORF">C5N92_01825</name>
</gene>
<evidence type="ECO:0000313" key="3">
    <source>
        <dbReference type="Proteomes" id="UP000248689"/>
    </source>
</evidence>
<accession>A0A328C3Z6</accession>
<evidence type="ECO:0000313" key="2">
    <source>
        <dbReference type="EMBL" id="RAL19760.1"/>
    </source>
</evidence>
<evidence type="ECO:0000259" key="1">
    <source>
        <dbReference type="Pfam" id="PF01206"/>
    </source>
</evidence>
<dbReference type="RefSeq" id="WP_111749175.1">
    <property type="nucleotide sequence ID" value="NZ_PTPX01000002.1"/>
</dbReference>
<keyword evidence="2" id="KW-0808">Transferase</keyword>
<organism evidence="2 3">
    <name type="scientific">Glaesserella australis</name>
    <dbReference type="NCBI Taxonomy" id="2094024"/>
    <lineage>
        <taxon>Bacteria</taxon>
        <taxon>Pseudomonadati</taxon>
        <taxon>Pseudomonadota</taxon>
        <taxon>Gammaproteobacteria</taxon>
        <taxon>Pasteurellales</taxon>
        <taxon>Pasteurellaceae</taxon>
        <taxon>Glaesserella</taxon>
    </lineage>
</organism>
<keyword evidence="3" id="KW-1185">Reference proteome</keyword>
<dbReference type="InterPro" id="IPR001455">
    <property type="entry name" value="TusA-like"/>
</dbReference>
<reference evidence="3" key="1">
    <citation type="submission" date="2018-02" db="EMBL/GenBank/DDBJ databases">
        <title>Glaesserella australis sp. nov., isolated from the lungs of pigs.</title>
        <authorList>
            <person name="Turni C."/>
            <person name="Christensen H."/>
        </authorList>
    </citation>
    <scope>NUCLEOTIDE SEQUENCE [LARGE SCALE GENOMIC DNA]</scope>
    <source>
        <strain evidence="3">HS4635</strain>
    </source>
</reference>
<dbReference type="SUPFAM" id="SSF64307">
    <property type="entry name" value="SirA-like"/>
    <property type="match status" value="1"/>
</dbReference>
<dbReference type="InterPro" id="IPR036868">
    <property type="entry name" value="TusA-like_sf"/>
</dbReference>
<dbReference type="OrthoDB" id="9797551at2"/>
<dbReference type="Proteomes" id="UP000248689">
    <property type="component" value="Unassembled WGS sequence"/>
</dbReference>
<dbReference type="EMBL" id="PTPX01000002">
    <property type="protein sequence ID" value="RAL19760.1"/>
    <property type="molecule type" value="Genomic_DNA"/>
</dbReference>
<protein>
    <submittedName>
        <fullName evidence="2">Sulfurtransferase TusA family protein</fullName>
    </submittedName>
</protein>
<comment type="caution">
    <text evidence="2">The sequence shown here is derived from an EMBL/GenBank/DDBJ whole genome shotgun (WGS) entry which is preliminary data.</text>
</comment>
<dbReference type="AlphaFoldDB" id="A0A328C3Z6"/>
<dbReference type="GO" id="GO:0016740">
    <property type="term" value="F:transferase activity"/>
    <property type="evidence" value="ECO:0007669"/>
    <property type="project" value="UniProtKB-KW"/>
</dbReference>
<dbReference type="Pfam" id="PF01206">
    <property type="entry name" value="TusA"/>
    <property type="match status" value="1"/>
</dbReference>